<feature type="compositionally biased region" description="Polar residues" evidence="1">
    <location>
        <begin position="191"/>
        <end position="208"/>
    </location>
</feature>
<dbReference type="Proteomes" id="UP000694843">
    <property type="component" value="Unplaced"/>
</dbReference>
<reference evidence="4 5" key="1">
    <citation type="submission" date="2025-04" db="UniProtKB">
        <authorList>
            <consortium name="RefSeq"/>
        </authorList>
    </citation>
    <scope>IDENTIFICATION</scope>
    <source>
        <tissue evidence="4 5">Whole organism</tissue>
    </source>
</reference>
<feature type="signal peptide" evidence="2">
    <location>
        <begin position="1"/>
        <end position="25"/>
    </location>
</feature>
<evidence type="ECO:0000313" key="3">
    <source>
        <dbReference type="Proteomes" id="UP000694843"/>
    </source>
</evidence>
<name>A0A8B7PL94_HYAAZ</name>
<feature type="compositionally biased region" description="Basic and acidic residues" evidence="1">
    <location>
        <begin position="156"/>
        <end position="167"/>
    </location>
</feature>
<accession>A0A8B7PL94</accession>
<dbReference type="KEGG" id="hazt:108681640"/>
<dbReference type="RefSeq" id="XP_018026182.1">
    <property type="nucleotide sequence ID" value="XM_018170693.2"/>
</dbReference>
<dbReference type="RefSeq" id="XP_047741719.1">
    <property type="nucleotide sequence ID" value="XM_047885763.1"/>
</dbReference>
<keyword evidence="2" id="KW-0732">Signal</keyword>
<gene>
    <name evidence="4 5" type="primary">LOC108681640</name>
</gene>
<evidence type="ECO:0000313" key="5">
    <source>
        <dbReference type="RefSeq" id="XP_047741719.1"/>
    </source>
</evidence>
<proteinExistence type="predicted"/>
<organism evidence="3 4">
    <name type="scientific">Hyalella azteca</name>
    <name type="common">Amphipod</name>
    <dbReference type="NCBI Taxonomy" id="294128"/>
    <lineage>
        <taxon>Eukaryota</taxon>
        <taxon>Metazoa</taxon>
        <taxon>Ecdysozoa</taxon>
        <taxon>Arthropoda</taxon>
        <taxon>Crustacea</taxon>
        <taxon>Multicrustacea</taxon>
        <taxon>Malacostraca</taxon>
        <taxon>Eumalacostraca</taxon>
        <taxon>Peracarida</taxon>
        <taxon>Amphipoda</taxon>
        <taxon>Senticaudata</taxon>
        <taxon>Talitrida</taxon>
        <taxon>Talitroidea</taxon>
        <taxon>Hyalellidae</taxon>
        <taxon>Hyalella</taxon>
    </lineage>
</organism>
<evidence type="ECO:0000256" key="2">
    <source>
        <dbReference type="SAM" id="SignalP"/>
    </source>
</evidence>
<evidence type="ECO:0000313" key="4">
    <source>
        <dbReference type="RefSeq" id="XP_018026182.1"/>
    </source>
</evidence>
<dbReference type="GeneID" id="108681640"/>
<keyword evidence="3" id="KW-1185">Reference proteome</keyword>
<protein>
    <submittedName>
        <fullName evidence="4 5">Uncharacterized protein LOC108681640</fullName>
    </submittedName>
</protein>
<feature type="region of interest" description="Disordered" evidence="1">
    <location>
        <begin position="156"/>
        <end position="228"/>
    </location>
</feature>
<evidence type="ECO:0000256" key="1">
    <source>
        <dbReference type="SAM" id="MobiDB-lite"/>
    </source>
</evidence>
<sequence length="354" mass="39213">MLGKPFAVLVVIAAAVVWHTPPTAALDLHQVHKLCQAREFYSFKKKLCNLSRRRKRSLDDDEFSVDSAADPMRWLHHTSEPVSLDTRPRAIGGYSLHEGLQGSNRDARRRPMSVLDLFTFRMLNNTEDRTLLATNGRAIHSVGDLGFLFDRVNVGEEESHNESEESNKSPALTDSGENWYDIPSDDKHDSLSNQIILDGDSGTSSGPSNGRKRTVPPNDSPPLIESGVWFSPSNVDKLGYMSDRSQPAVSSEVLFVPTSAENEESMVEGSPPIVDTETWYDPSFTDLYNAYQHEDDNGVYSNRGVASGHAPISVLPGWPVEDATVGMLRKHCCLYGCTLDQHLHNFLSTCSPIP</sequence>
<dbReference type="AlphaFoldDB" id="A0A8B7PL94"/>
<feature type="chain" id="PRO_5044664484" evidence="2">
    <location>
        <begin position="26"/>
        <end position="354"/>
    </location>
</feature>